<dbReference type="AlphaFoldDB" id="A0A9J6C1B8"/>
<dbReference type="PANTHER" id="PTHR11941:SF45">
    <property type="entry name" value="ENOYL-COA DELTA ISOMERASE 1, MITOCHONDRIAL"/>
    <property type="match status" value="1"/>
</dbReference>
<dbReference type="CDD" id="cd06558">
    <property type="entry name" value="crotonase-like"/>
    <property type="match status" value="1"/>
</dbReference>
<dbReference type="InterPro" id="IPR001753">
    <property type="entry name" value="Enoyl-CoA_hydra/iso"/>
</dbReference>
<accession>A0A9J6C1B8</accession>
<evidence type="ECO:0000313" key="1">
    <source>
        <dbReference type="EMBL" id="KAG5675603.1"/>
    </source>
</evidence>
<gene>
    <name evidence="1" type="ORF">PVAND_005495</name>
</gene>
<dbReference type="Proteomes" id="UP001107558">
    <property type="component" value="Chromosome 2"/>
</dbReference>
<evidence type="ECO:0008006" key="3">
    <source>
        <dbReference type="Google" id="ProtNLM"/>
    </source>
</evidence>
<organism evidence="1 2">
    <name type="scientific">Polypedilum vanderplanki</name>
    <name type="common">Sleeping chironomid midge</name>
    <dbReference type="NCBI Taxonomy" id="319348"/>
    <lineage>
        <taxon>Eukaryota</taxon>
        <taxon>Metazoa</taxon>
        <taxon>Ecdysozoa</taxon>
        <taxon>Arthropoda</taxon>
        <taxon>Hexapoda</taxon>
        <taxon>Insecta</taxon>
        <taxon>Pterygota</taxon>
        <taxon>Neoptera</taxon>
        <taxon>Endopterygota</taxon>
        <taxon>Diptera</taxon>
        <taxon>Nematocera</taxon>
        <taxon>Chironomoidea</taxon>
        <taxon>Chironomidae</taxon>
        <taxon>Chironominae</taxon>
        <taxon>Polypedilum</taxon>
        <taxon>Polypedilum</taxon>
    </lineage>
</organism>
<sequence length="286" mass="32320">MALKNFFGFKKLNYMITRSIVFSSLESNIKKDLVLIDVNDKSGYAVLSLNKPPVNSLNKELFLALSDALILMETNNTRGVILSSTSPNTFCSGLDINQLYNPDPNELRELASAIYECWLKLYGSSFPTAAALNGHTIAGGCFLAISADYRVMCSNFKFGINEIKVGVEVPKIIIKTMERLMPRRELELALTCGKLYSTEEALKVGLIDEIANDKNESIQKSENFLNLFKNVPFHARSVTKQRMRKSELDFVRKNLEHNVRYFVKSVMNNEAQEAIKLYLHALKNKT</sequence>
<keyword evidence="2" id="KW-1185">Reference proteome</keyword>
<name>A0A9J6C1B8_POLVA</name>
<proteinExistence type="predicted"/>
<dbReference type="GO" id="GO:0005739">
    <property type="term" value="C:mitochondrion"/>
    <property type="evidence" value="ECO:0007669"/>
    <property type="project" value="TreeGrafter"/>
</dbReference>
<dbReference type="GO" id="GO:0006635">
    <property type="term" value="P:fatty acid beta-oxidation"/>
    <property type="evidence" value="ECO:0007669"/>
    <property type="project" value="TreeGrafter"/>
</dbReference>
<dbReference type="PANTHER" id="PTHR11941">
    <property type="entry name" value="ENOYL-COA HYDRATASE-RELATED"/>
    <property type="match status" value="1"/>
</dbReference>
<dbReference type="InterPro" id="IPR029045">
    <property type="entry name" value="ClpP/crotonase-like_dom_sf"/>
</dbReference>
<reference evidence="1" key="1">
    <citation type="submission" date="2021-03" db="EMBL/GenBank/DDBJ databases">
        <title>Chromosome level genome of the anhydrobiotic midge Polypedilum vanderplanki.</title>
        <authorList>
            <person name="Yoshida Y."/>
            <person name="Kikawada T."/>
            <person name="Gusev O."/>
        </authorList>
    </citation>
    <scope>NUCLEOTIDE SEQUENCE</scope>
    <source>
        <strain evidence="1">NIAS01</strain>
        <tissue evidence="1">Whole body or cell culture</tissue>
    </source>
</reference>
<dbReference type="SUPFAM" id="SSF52096">
    <property type="entry name" value="ClpP/crotonase"/>
    <property type="match status" value="1"/>
</dbReference>
<dbReference type="Gene3D" id="6.10.250.170">
    <property type="match status" value="1"/>
</dbReference>
<dbReference type="OrthoDB" id="1696280at2759"/>
<dbReference type="Gene3D" id="3.90.226.10">
    <property type="entry name" value="2-enoyl-CoA Hydratase, Chain A, domain 1"/>
    <property type="match status" value="1"/>
</dbReference>
<evidence type="ECO:0000313" key="2">
    <source>
        <dbReference type="Proteomes" id="UP001107558"/>
    </source>
</evidence>
<comment type="caution">
    <text evidence="1">The sequence shown here is derived from an EMBL/GenBank/DDBJ whole genome shotgun (WGS) entry which is preliminary data.</text>
</comment>
<protein>
    <recommendedName>
        <fullName evidence="3">Enoyl-CoA hydratase</fullName>
    </recommendedName>
</protein>
<dbReference type="EMBL" id="JADBJN010000002">
    <property type="protein sequence ID" value="KAG5675603.1"/>
    <property type="molecule type" value="Genomic_DNA"/>
</dbReference>
<dbReference type="Pfam" id="PF00378">
    <property type="entry name" value="ECH_1"/>
    <property type="match status" value="1"/>
</dbReference>